<dbReference type="FunCoup" id="A0A2I4F2G6">
    <property type="interactions" value="304"/>
</dbReference>
<dbReference type="Gene3D" id="3.30.160.570">
    <property type="entry name" value="Ncd80 complex, Spc24 subunit"/>
    <property type="match status" value="1"/>
</dbReference>
<accession>A0A2I4F2G6</accession>
<dbReference type="KEGG" id="jre:108994891"/>
<dbReference type="Gramene" id="Jr03_26150_p1">
    <property type="protein sequence ID" value="cds.Jr03_26150_p1"/>
    <property type="gene ID" value="Jr03_26150"/>
</dbReference>
<dbReference type="GeneID" id="108994891"/>
<reference evidence="2" key="1">
    <citation type="submission" date="2025-08" db="UniProtKB">
        <authorList>
            <consortium name="RefSeq"/>
        </authorList>
    </citation>
    <scope>IDENTIFICATION</scope>
    <source>
        <tissue evidence="2">Leaves</tissue>
    </source>
</reference>
<protein>
    <submittedName>
        <fullName evidence="2">Kinetochore protein SPC24 homolog</fullName>
    </submittedName>
</protein>
<gene>
    <name evidence="2" type="primary">LOC108994891</name>
</gene>
<sequence length="201" mass="23416">MVDSSRNIDVEQLISYSDDLVRVLKDKRDLSNISQCLEHSKALRSSCDADFLEAQSLLQDYQKKIDVCKKRTEEAKAEVAADSEIDLLQKELDEEIEKEHFFMDELRIITNEINDLELQRVSVQERRQIVKKLEQDELRAQRMLSLYASVTNIIPNLDDESRFSGHIVDRDKKVVERFEFDLTKIDCLDACNAIWKMISSS</sequence>
<dbReference type="STRING" id="51240.A0A2I4F2G6"/>
<dbReference type="OrthoDB" id="1906227at2759"/>
<dbReference type="AlphaFoldDB" id="A0A2I4F2G6"/>
<keyword evidence="1" id="KW-1185">Reference proteome</keyword>
<dbReference type="PANTHER" id="PTHR35730">
    <property type="entry name" value="KINETOCHORE PROTEIN SPC24 HOMOLOG-RELATED"/>
    <property type="match status" value="1"/>
</dbReference>
<proteinExistence type="predicted"/>
<evidence type="ECO:0000313" key="2">
    <source>
        <dbReference type="RefSeq" id="XP_018825833.1"/>
    </source>
</evidence>
<dbReference type="RefSeq" id="XP_018825833.1">
    <property type="nucleotide sequence ID" value="XM_018970288.2"/>
</dbReference>
<dbReference type="GO" id="GO:0051983">
    <property type="term" value="P:regulation of chromosome segregation"/>
    <property type="evidence" value="ECO:0007669"/>
    <property type="project" value="InterPro"/>
</dbReference>
<dbReference type="InterPro" id="IPR044951">
    <property type="entry name" value="SPC24-like"/>
</dbReference>
<evidence type="ECO:0000313" key="1">
    <source>
        <dbReference type="Proteomes" id="UP000235220"/>
    </source>
</evidence>
<organism evidence="1 2">
    <name type="scientific">Juglans regia</name>
    <name type="common">English walnut</name>
    <dbReference type="NCBI Taxonomy" id="51240"/>
    <lineage>
        <taxon>Eukaryota</taxon>
        <taxon>Viridiplantae</taxon>
        <taxon>Streptophyta</taxon>
        <taxon>Embryophyta</taxon>
        <taxon>Tracheophyta</taxon>
        <taxon>Spermatophyta</taxon>
        <taxon>Magnoliopsida</taxon>
        <taxon>eudicotyledons</taxon>
        <taxon>Gunneridae</taxon>
        <taxon>Pentapetalae</taxon>
        <taxon>rosids</taxon>
        <taxon>fabids</taxon>
        <taxon>Fagales</taxon>
        <taxon>Juglandaceae</taxon>
        <taxon>Juglans</taxon>
    </lineage>
</organism>
<dbReference type="PANTHER" id="PTHR35730:SF2">
    <property type="entry name" value="KINETOCHORE PROTEIN SPC24 HOMOLOG-RELATED"/>
    <property type="match status" value="1"/>
</dbReference>
<dbReference type="Proteomes" id="UP000235220">
    <property type="component" value="Chromosome 3"/>
</dbReference>
<name>A0A2I4F2G6_JUGRE</name>